<evidence type="ECO:0000313" key="1">
    <source>
        <dbReference type="EMBL" id="TYQ02991.1"/>
    </source>
</evidence>
<reference evidence="1" key="1">
    <citation type="submission" date="2019-07" db="EMBL/GenBank/DDBJ databases">
        <title>Genomic Encyclopedia of Type Strains, Phase IV (KMG-IV): sequencing the most valuable type-strain genomes for metagenomic binning, comparative biology and taxonomic classification.</title>
        <authorList>
            <person name="Goeker M."/>
        </authorList>
    </citation>
    <scope>NUCLEOTIDE SEQUENCE</scope>
    <source>
        <strain evidence="1">DSM 44596</strain>
    </source>
</reference>
<sequence>MWWIAEIIVGWTAVGACVAIWLGRAINNAEMQEPYRFSR</sequence>
<accession>A0A652YM89</accession>
<protein>
    <submittedName>
        <fullName evidence="1">Uncharacterized protein</fullName>
    </submittedName>
</protein>
<dbReference type="EMBL" id="VNIQ01000005">
    <property type="protein sequence ID" value="TYQ02991.1"/>
    <property type="molecule type" value="Genomic_DNA"/>
</dbReference>
<organism evidence="1">
    <name type="scientific">Nocardia globerula</name>
    <dbReference type="NCBI Taxonomy" id="1818"/>
    <lineage>
        <taxon>Bacteria</taxon>
        <taxon>Bacillati</taxon>
        <taxon>Actinomycetota</taxon>
        <taxon>Actinomycetes</taxon>
        <taxon>Mycobacteriales</taxon>
        <taxon>Nocardiaceae</taxon>
        <taxon>Nocardia</taxon>
    </lineage>
</organism>
<name>A0A652YM89_NOCGL</name>
<dbReference type="AlphaFoldDB" id="A0A652YM89"/>
<proteinExistence type="predicted"/>
<gene>
    <name evidence="1" type="ORF">FNL38_105140</name>
</gene>
<comment type="caution">
    <text evidence="1">The sequence shown here is derived from an EMBL/GenBank/DDBJ whole genome shotgun (WGS) entry which is preliminary data.</text>
</comment>